<dbReference type="InterPro" id="IPR016131">
    <property type="entry name" value="Haemerythrin_Fe_BS"/>
</dbReference>
<dbReference type="PANTHER" id="PTHR37164:SF1">
    <property type="entry name" value="BACTERIOHEMERYTHRIN"/>
    <property type="match status" value="1"/>
</dbReference>
<evidence type="ECO:0000256" key="4">
    <source>
        <dbReference type="ARBA" id="ARBA00023004"/>
    </source>
</evidence>
<dbReference type="PROSITE" id="PS00550">
    <property type="entry name" value="HEMERYTHRINS"/>
    <property type="match status" value="1"/>
</dbReference>
<organism evidence="6 7">
    <name type="scientific">Anaeromyxobacter oryzae</name>
    <dbReference type="NCBI Taxonomy" id="2918170"/>
    <lineage>
        <taxon>Bacteria</taxon>
        <taxon>Pseudomonadati</taxon>
        <taxon>Myxococcota</taxon>
        <taxon>Myxococcia</taxon>
        <taxon>Myxococcales</taxon>
        <taxon>Cystobacterineae</taxon>
        <taxon>Anaeromyxobacteraceae</taxon>
        <taxon>Anaeromyxobacter</taxon>
    </lineage>
</organism>
<name>A0ABM7WXH9_9BACT</name>
<dbReference type="Gene3D" id="1.20.120.50">
    <property type="entry name" value="Hemerythrin-like"/>
    <property type="match status" value="1"/>
</dbReference>
<evidence type="ECO:0000256" key="3">
    <source>
        <dbReference type="ARBA" id="ARBA00022723"/>
    </source>
</evidence>
<keyword evidence="2" id="KW-0561">Oxygen transport</keyword>
<dbReference type="Pfam" id="PF01814">
    <property type="entry name" value="Hemerythrin"/>
    <property type="match status" value="1"/>
</dbReference>
<accession>A0ABM7WXH9</accession>
<dbReference type="InterPro" id="IPR012827">
    <property type="entry name" value="Hemerythrin_metal-bd"/>
</dbReference>
<evidence type="ECO:0000313" key="6">
    <source>
        <dbReference type="EMBL" id="BDG04222.1"/>
    </source>
</evidence>
<keyword evidence="3" id="KW-0479">Metal-binding</keyword>
<keyword evidence="4" id="KW-0408">Iron</keyword>
<dbReference type="NCBIfam" id="NF033749">
    <property type="entry name" value="bact_hemeryth"/>
    <property type="match status" value="1"/>
</dbReference>
<reference evidence="7" key="1">
    <citation type="journal article" date="2022" name="Int. J. Syst. Evol. Microbiol.">
        <title>Anaeromyxobacter oryzae sp. nov., Anaeromyxobacter diazotrophicus sp. nov. and Anaeromyxobacter paludicola sp. nov., isolated from paddy soils.</title>
        <authorList>
            <person name="Itoh H."/>
            <person name="Xu Z."/>
            <person name="Mise K."/>
            <person name="Masuda Y."/>
            <person name="Ushijima N."/>
            <person name="Hayakawa C."/>
            <person name="Shiratori Y."/>
            <person name="Senoo K."/>
        </authorList>
    </citation>
    <scope>NUCLEOTIDE SEQUENCE [LARGE SCALE GENOMIC DNA]</scope>
    <source>
        <strain evidence="7">Red232</strain>
    </source>
</reference>
<keyword evidence="2" id="KW-0813">Transport</keyword>
<gene>
    <name evidence="6" type="ORF">AMOR_32180</name>
</gene>
<sequence length="135" mass="15798">MTIEFDPVLLTGDPSIDAQHRELFARIGALLEASHERRSRDEVRRMLDFLGDYVVSHFGAEERVMEDAGYPGLEAHRGEHRRFVQEFGALREEYQVEGPGPLFVIRVQNRVTAWLREHIYRNDRALGAWLRNRPR</sequence>
<evidence type="ECO:0000256" key="1">
    <source>
        <dbReference type="ARBA" id="ARBA00010587"/>
    </source>
</evidence>
<evidence type="ECO:0000313" key="7">
    <source>
        <dbReference type="Proteomes" id="UP001162891"/>
    </source>
</evidence>
<comment type="similarity">
    <text evidence="1">Belongs to the hemerythrin family.</text>
</comment>
<dbReference type="EMBL" id="AP025591">
    <property type="protein sequence ID" value="BDG04222.1"/>
    <property type="molecule type" value="Genomic_DNA"/>
</dbReference>
<dbReference type="InterPro" id="IPR050669">
    <property type="entry name" value="Hemerythrin"/>
</dbReference>
<protein>
    <submittedName>
        <fullName evidence="6">Hemerythrin</fullName>
    </submittedName>
</protein>
<dbReference type="CDD" id="cd12107">
    <property type="entry name" value="Hemerythrin"/>
    <property type="match status" value="1"/>
</dbReference>
<dbReference type="NCBIfam" id="TIGR02481">
    <property type="entry name" value="hemeryth_dom"/>
    <property type="match status" value="1"/>
</dbReference>
<dbReference type="PANTHER" id="PTHR37164">
    <property type="entry name" value="BACTERIOHEMERYTHRIN"/>
    <property type="match status" value="1"/>
</dbReference>
<dbReference type="SUPFAM" id="SSF47188">
    <property type="entry name" value="Hemerythrin-like"/>
    <property type="match status" value="1"/>
</dbReference>
<proteinExistence type="inferred from homology"/>
<evidence type="ECO:0000259" key="5">
    <source>
        <dbReference type="Pfam" id="PF01814"/>
    </source>
</evidence>
<dbReference type="InterPro" id="IPR035938">
    <property type="entry name" value="Hemerythrin-like_sf"/>
</dbReference>
<keyword evidence="7" id="KW-1185">Reference proteome</keyword>
<feature type="domain" description="Hemerythrin-like" evidence="5">
    <location>
        <begin position="15"/>
        <end position="129"/>
    </location>
</feature>
<dbReference type="InterPro" id="IPR012312">
    <property type="entry name" value="Hemerythrin-like"/>
</dbReference>
<evidence type="ECO:0000256" key="2">
    <source>
        <dbReference type="ARBA" id="ARBA00022621"/>
    </source>
</evidence>
<dbReference type="Proteomes" id="UP001162891">
    <property type="component" value="Chromosome"/>
</dbReference>
<dbReference type="RefSeq" id="WP_248352587.1">
    <property type="nucleotide sequence ID" value="NZ_AP025591.1"/>
</dbReference>